<dbReference type="SUPFAM" id="SSF82171">
    <property type="entry name" value="DPP6 N-terminal domain-like"/>
    <property type="match status" value="1"/>
</dbReference>
<dbReference type="InterPro" id="IPR015943">
    <property type="entry name" value="WD40/YVTN_repeat-like_dom_sf"/>
</dbReference>
<comment type="caution">
    <text evidence="2">The sequence shown here is derived from an EMBL/GenBank/DDBJ whole genome shotgun (WGS) entry which is preliminary data.</text>
</comment>
<dbReference type="AlphaFoldDB" id="A0A847RW77"/>
<keyword evidence="1" id="KW-0732">Signal</keyword>
<evidence type="ECO:0000313" key="2">
    <source>
        <dbReference type="EMBL" id="NLR67333.1"/>
    </source>
</evidence>
<proteinExistence type="predicted"/>
<feature type="chain" id="PRO_5032635864" evidence="1">
    <location>
        <begin position="25"/>
        <end position="318"/>
    </location>
</feature>
<reference evidence="2 3" key="1">
    <citation type="submission" date="2020-04" db="EMBL/GenBank/DDBJ databases">
        <authorList>
            <person name="Yin C."/>
        </authorList>
    </citation>
    <scope>NUCLEOTIDE SEQUENCE [LARGE SCALE GENOMIC DNA]</scope>
    <source>
        <strain evidence="2 3">Ae27</strain>
    </source>
</reference>
<sequence>MKMQPPLCRSFLALLLLCCSCSKKNDNPGPDNGGANRNYGAGVIYYDWANDGILKFKLQNGTISVQRQHTSGDNGWDISLDGTKMLQSIDNPDDYDSEIYMLMNVADGTVVSKFVRQSGYASHTHPLLSPDMQLIAVPPTFDDGLIVLDTKGKILYNLATYQGKKIEGNVNWMPDKTLVFSIGNNLYRTNSTFTQGTLVKTFSFSEWGYLSVSRDGSKMALAANNHIWMMNADGSNLVQVTSSDNVEIMPLFSPDGKYLLVGTNYRATGPYSHIWNMAVIPADGRRYNVNEGADGNVVPLVKQGGDSPETCDEEMCWR</sequence>
<dbReference type="Proteomes" id="UP000570474">
    <property type="component" value="Unassembled WGS sequence"/>
</dbReference>
<dbReference type="EMBL" id="JABAIA010000003">
    <property type="protein sequence ID" value="NLR67333.1"/>
    <property type="molecule type" value="Genomic_DNA"/>
</dbReference>
<dbReference type="Gene3D" id="2.120.10.30">
    <property type="entry name" value="TolB, C-terminal domain"/>
    <property type="match status" value="1"/>
</dbReference>
<protein>
    <submittedName>
        <fullName evidence="2">Uncharacterized protein</fullName>
    </submittedName>
</protein>
<keyword evidence="3" id="KW-1185">Reference proteome</keyword>
<dbReference type="InterPro" id="IPR011042">
    <property type="entry name" value="6-blade_b-propeller_TolB-like"/>
</dbReference>
<feature type="signal peptide" evidence="1">
    <location>
        <begin position="1"/>
        <end position="24"/>
    </location>
</feature>
<gene>
    <name evidence="2" type="ORF">HGH92_23715</name>
</gene>
<accession>A0A847RW77</accession>
<name>A0A847RW77_9BACT</name>
<organism evidence="2 3">
    <name type="scientific">Chitinophaga varians</name>
    <dbReference type="NCBI Taxonomy" id="2202339"/>
    <lineage>
        <taxon>Bacteria</taxon>
        <taxon>Pseudomonadati</taxon>
        <taxon>Bacteroidota</taxon>
        <taxon>Chitinophagia</taxon>
        <taxon>Chitinophagales</taxon>
        <taxon>Chitinophagaceae</taxon>
        <taxon>Chitinophaga</taxon>
    </lineage>
</organism>
<dbReference type="Gene3D" id="2.130.10.10">
    <property type="entry name" value="YVTN repeat-like/Quinoprotein amine dehydrogenase"/>
    <property type="match status" value="1"/>
</dbReference>
<evidence type="ECO:0000313" key="3">
    <source>
        <dbReference type="Proteomes" id="UP000570474"/>
    </source>
</evidence>
<evidence type="ECO:0000256" key="1">
    <source>
        <dbReference type="SAM" id="SignalP"/>
    </source>
</evidence>
<dbReference type="RefSeq" id="WP_168873300.1">
    <property type="nucleotide sequence ID" value="NZ_JABAIA010000003.1"/>
</dbReference>